<keyword evidence="6" id="KW-0677">Repeat</keyword>
<gene>
    <name evidence="18" type="primary">LOC123021653</name>
</gene>
<dbReference type="PROSITE" id="PS00232">
    <property type="entry name" value="CADHERIN_1"/>
    <property type="match status" value="1"/>
</dbReference>
<evidence type="ECO:0000259" key="17">
    <source>
        <dbReference type="PROSITE" id="PS50268"/>
    </source>
</evidence>
<dbReference type="SMART" id="SM00112">
    <property type="entry name" value="CA"/>
    <property type="match status" value="4"/>
</dbReference>
<keyword evidence="9 15" id="KW-1133">Transmembrane helix</keyword>
<dbReference type="GO" id="GO:0005912">
    <property type="term" value="C:adherens junction"/>
    <property type="evidence" value="ECO:0007669"/>
    <property type="project" value="TreeGrafter"/>
</dbReference>
<dbReference type="PROSITE" id="PS50268">
    <property type="entry name" value="CADHERIN_2"/>
    <property type="match status" value="4"/>
</dbReference>
<keyword evidence="3 13" id="KW-0812">Transmembrane</keyword>
<dbReference type="GO" id="GO:0005509">
    <property type="term" value="F:calcium ion binding"/>
    <property type="evidence" value="ECO:0007669"/>
    <property type="project" value="UniProtKB-UniRule"/>
</dbReference>
<dbReference type="PRINTS" id="PR00205">
    <property type="entry name" value="CADHERIN"/>
</dbReference>
<evidence type="ECO:0000313" key="18">
    <source>
        <dbReference type="Ensembl" id="ENSVKKP00000027069.1"/>
    </source>
</evidence>
<evidence type="ECO:0000256" key="13">
    <source>
        <dbReference type="RuleBase" id="RU003318"/>
    </source>
</evidence>
<dbReference type="GO" id="GO:0016342">
    <property type="term" value="C:catenin complex"/>
    <property type="evidence" value="ECO:0007669"/>
    <property type="project" value="TreeGrafter"/>
</dbReference>
<dbReference type="Proteomes" id="UP000694545">
    <property type="component" value="Unplaced"/>
</dbReference>
<evidence type="ECO:0000256" key="7">
    <source>
        <dbReference type="ARBA" id="ARBA00022837"/>
    </source>
</evidence>
<keyword evidence="7 12" id="KW-0106">Calcium</keyword>
<dbReference type="GO" id="GO:0044331">
    <property type="term" value="P:cell-cell adhesion mediated by cadherin"/>
    <property type="evidence" value="ECO:0007669"/>
    <property type="project" value="TreeGrafter"/>
</dbReference>
<dbReference type="GO" id="GO:0034332">
    <property type="term" value="P:adherens junction organization"/>
    <property type="evidence" value="ECO:0007669"/>
    <property type="project" value="TreeGrafter"/>
</dbReference>
<dbReference type="Gene3D" id="4.10.900.10">
    <property type="entry name" value="TCF3-CBD (Catenin binding domain)"/>
    <property type="match status" value="1"/>
</dbReference>
<comment type="function">
    <text evidence="14">Cadherins are calcium-dependent cell adhesion proteins.</text>
</comment>
<dbReference type="PANTHER" id="PTHR24027:SF323">
    <property type="entry name" value="CADHERIN-19"/>
    <property type="match status" value="1"/>
</dbReference>
<dbReference type="AlphaFoldDB" id="A0A8D2LUP9"/>
<comment type="subcellular location">
    <subcellularLocation>
        <location evidence="1 13">Cell membrane</location>
        <topology evidence="1 13">Single-pass type I membrane protein</topology>
    </subcellularLocation>
</comment>
<organism evidence="18 19">
    <name type="scientific">Varanus komodoensis</name>
    <name type="common">Komodo dragon</name>
    <dbReference type="NCBI Taxonomy" id="61221"/>
    <lineage>
        <taxon>Eukaryota</taxon>
        <taxon>Metazoa</taxon>
        <taxon>Chordata</taxon>
        <taxon>Craniata</taxon>
        <taxon>Vertebrata</taxon>
        <taxon>Euteleostomi</taxon>
        <taxon>Lepidosauria</taxon>
        <taxon>Squamata</taxon>
        <taxon>Bifurcata</taxon>
        <taxon>Unidentata</taxon>
        <taxon>Episquamata</taxon>
        <taxon>Toxicofera</taxon>
        <taxon>Anguimorpha</taxon>
        <taxon>Paleoanguimorpha</taxon>
        <taxon>Varanoidea</taxon>
        <taxon>Varanidae</taxon>
        <taxon>Varanus</taxon>
    </lineage>
</organism>
<dbReference type="FunFam" id="2.60.40.60:FF:000012">
    <property type="entry name" value="Cadherin 24"/>
    <property type="match status" value="1"/>
</dbReference>
<dbReference type="FunFam" id="2.60.40.60:FF:000020">
    <property type="entry name" value="Dachsous cadherin-related 1b"/>
    <property type="match status" value="1"/>
</dbReference>
<evidence type="ECO:0000256" key="15">
    <source>
        <dbReference type="SAM" id="Phobius"/>
    </source>
</evidence>
<dbReference type="Pfam" id="PF00028">
    <property type="entry name" value="Cadherin"/>
    <property type="match status" value="3"/>
</dbReference>
<dbReference type="CDD" id="cd11304">
    <property type="entry name" value="Cadherin_repeat"/>
    <property type="match status" value="4"/>
</dbReference>
<dbReference type="InterPro" id="IPR027397">
    <property type="entry name" value="Catenin-bd_sf"/>
</dbReference>
<sequence>MHAYKWLSLALTLSQFGPSLPCTYNCNTEDLEQAFVRPRRMRHGGVRSLLFVQEQLMLTHTLKLGQRKTAAEKEHNSLADNGPRFLNGPYKATVPEMSAEGTSVIQVTATDPSGARLFYSIPPEQPYFSVEPTTGVVRTIYPVDRETQDTYFVVVEARTGQTGGHSATTTVMITLLDVNDNPPRFQHRRYEMYVSEGAAVGTILGKIMADDSDIGKNAAMDFVIEGDTSQIVQIITNDETQEGMVILNQQVDYESQRIYDMKVKGSNRYIDKRFLKEDTKFEDTALLRIRVVDVDEPPVFISEEFLMEIAEEEMNGSIVGIVSARDPDTVNSSIRYSIVPHKDLTELFSINEHNGTISTTGPLDRETAAWHNLTVIATETINSHQTSEANVYIQVLDINEYAPEFAEYYETYVCENARAGQPIQTISAVDKDNPVEGQHFVFYLPEEYTSNSSFAIEDHQNNTARIVTTRDGFHHRDQFLFALPILIADSGLPPLTSTNTLTITVCDCDEEVKLLSCRYGAILFSMGISVQALVAVVACILIILVFVLAIVALKHEAKTPLFHEKGEAFRENIVKYDDEGGGEQDTEAFDILALRNQTVLREHKPRRQITTQIQSLYRQSLQVGPESDVFREFISQKLEEANCDPNVPPFDSLQTYAFEGTGSMAGSLSSLGSSCNLEENFDHHVELGSYFKQAESMHGSTKIATF</sequence>
<evidence type="ECO:0000256" key="11">
    <source>
        <dbReference type="ARBA" id="ARBA00023180"/>
    </source>
</evidence>
<evidence type="ECO:0000256" key="6">
    <source>
        <dbReference type="ARBA" id="ARBA00022737"/>
    </source>
</evidence>
<dbReference type="InterPro" id="IPR020894">
    <property type="entry name" value="Cadherin_CS"/>
</dbReference>
<dbReference type="GO" id="GO:0016339">
    <property type="term" value="P:calcium-dependent cell-cell adhesion via plasma membrane cell adhesion molecules"/>
    <property type="evidence" value="ECO:0007669"/>
    <property type="project" value="TreeGrafter"/>
</dbReference>
<dbReference type="GO" id="GO:0000902">
    <property type="term" value="P:cell morphogenesis"/>
    <property type="evidence" value="ECO:0007669"/>
    <property type="project" value="TreeGrafter"/>
</dbReference>
<feature type="domain" description="Cadherin" evidence="17">
    <location>
        <begin position="186"/>
        <end position="300"/>
    </location>
</feature>
<feature type="signal peptide" evidence="16">
    <location>
        <begin position="1"/>
        <end position="21"/>
    </location>
</feature>
<evidence type="ECO:0000256" key="3">
    <source>
        <dbReference type="ARBA" id="ARBA00022692"/>
    </source>
</evidence>
<evidence type="ECO:0000256" key="14">
    <source>
        <dbReference type="RuleBase" id="RU004357"/>
    </source>
</evidence>
<dbReference type="GO" id="GO:0045296">
    <property type="term" value="F:cadherin binding"/>
    <property type="evidence" value="ECO:0007669"/>
    <property type="project" value="TreeGrafter"/>
</dbReference>
<keyword evidence="4" id="KW-0479">Metal-binding</keyword>
<dbReference type="FunFam" id="4.10.900.10:FF:000001">
    <property type="entry name" value="Cadherin 2"/>
    <property type="match status" value="1"/>
</dbReference>
<dbReference type="GO" id="GO:0007156">
    <property type="term" value="P:homophilic cell adhesion via plasma membrane adhesion molecules"/>
    <property type="evidence" value="ECO:0007669"/>
    <property type="project" value="InterPro"/>
</dbReference>
<name>A0A8D2LUP9_VARKO</name>
<proteinExistence type="predicted"/>
<evidence type="ECO:0000256" key="5">
    <source>
        <dbReference type="ARBA" id="ARBA00022729"/>
    </source>
</evidence>
<evidence type="ECO:0000313" key="19">
    <source>
        <dbReference type="Proteomes" id="UP000694545"/>
    </source>
</evidence>
<evidence type="ECO:0000256" key="16">
    <source>
        <dbReference type="SAM" id="SignalP"/>
    </source>
</evidence>
<dbReference type="SUPFAM" id="SSF49313">
    <property type="entry name" value="Cadherin-like"/>
    <property type="match status" value="4"/>
</dbReference>
<keyword evidence="19" id="KW-1185">Reference proteome</keyword>
<dbReference type="RefSeq" id="XP_044282561.1">
    <property type="nucleotide sequence ID" value="XM_044426626.1"/>
</dbReference>
<dbReference type="GO" id="GO:0016477">
    <property type="term" value="P:cell migration"/>
    <property type="evidence" value="ECO:0007669"/>
    <property type="project" value="TreeGrafter"/>
</dbReference>
<dbReference type="FunFam" id="2.60.40.60:FF:000014">
    <property type="entry name" value="Cadherin 8"/>
    <property type="match status" value="1"/>
</dbReference>
<dbReference type="OrthoDB" id="6252479at2759"/>
<dbReference type="PANTHER" id="PTHR24027">
    <property type="entry name" value="CADHERIN-23"/>
    <property type="match status" value="1"/>
</dbReference>
<protein>
    <submittedName>
        <fullName evidence="18">Cadherin 19</fullName>
    </submittedName>
</protein>
<keyword evidence="11" id="KW-0325">Glycoprotein</keyword>
<dbReference type="OMA" id="NAAMDYF"/>
<evidence type="ECO:0000256" key="1">
    <source>
        <dbReference type="ARBA" id="ARBA00004251"/>
    </source>
</evidence>
<evidence type="ECO:0000256" key="12">
    <source>
        <dbReference type="PROSITE-ProRule" id="PRU00043"/>
    </source>
</evidence>
<feature type="transmembrane region" description="Helical" evidence="15">
    <location>
        <begin position="532"/>
        <end position="553"/>
    </location>
</feature>
<dbReference type="Ensembl" id="ENSVKKT00000027729.1">
    <property type="protein sequence ID" value="ENSVKKP00000027069.1"/>
    <property type="gene ID" value="ENSVKKG00000017629.1"/>
</dbReference>
<evidence type="ECO:0000256" key="4">
    <source>
        <dbReference type="ARBA" id="ARBA00022723"/>
    </source>
</evidence>
<feature type="domain" description="Cadherin" evidence="17">
    <location>
        <begin position="86"/>
        <end position="185"/>
    </location>
</feature>
<evidence type="ECO:0000256" key="9">
    <source>
        <dbReference type="ARBA" id="ARBA00022989"/>
    </source>
</evidence>
<dbReference type="Pfam" id="PF01049">
    <property type="entry name" value="CADH_Y-type_LIR"/>
    <property type="match status" value="1"/>
</dbReference>
<dbReference type="Gene3D" id="2.60.40.60">
    <property type="entry name" value="Cadherins"/>
    <property type="match status" value="4"/>
</dbReference>
<dbReference type="InterPro" id="IPR039808">
    <property type="entry name" value="Cadherin"/>
</dbReference>
<evidence type="ECO:0000256" key="10">
    <source>
        <dbReference type="ARBA" id="ARBA00023136"/>
    </source>
</evidence>
<keyword evidence="5 16" id="KW-0732">Signal</keyword>
<accession>A0A8D2LUP9</accession>
<keyword evidence="10 15" id="KW-0472">Membrane</keyword>
<evidence type="ECO:0000256" key="8">
    <source>
        <dbReference type="ARBA" id="ARBA00022889"/>
    </source>
</evidence>
<evidence type="ECO:0000256" key="2">
    <source>
        <dbReference type="ARBA" id="ARBA00022475"/>
    </source>
</evidence>
<keyword evidence="8 13" id="KW-0130">Cell adhesion</keyword>
<dbReference type="FunFam" id="2.60.40.60:FF:000097">
    <property type="entry name" value="cadherin-12 isoform X1"/>
    <property type="match status" value="1"/>
</dbReference>
<dbReference type="KEGG" id="vko:123021653"/>
<dbReference type="InterPro" id="IPR002126">
    <property type="entry name" value="Cadherin-like_dom"/>
</dbReference>
<feature type="chain" id="PRO_5034282691" evidence="16">
    <location>
        <begin position="22"/>
        <end position="706"/>
    </location>
</feature>
<dbReference type="InterPro" id="IPR000233">
    <property type="entry name" value="Cadherin_Y-type_LIR"/>
</dbReference>
<dbReference type="InterPro" id="IPR015919">
    <property type="entry name" value="Cadherin-like_sf"/>
</dbReference>
<feature type="domain" description="Cadherin" evidence="17">
    <location>
        <begin position="405"/>
        <end position="524"/>
    </location>
</feature>
<dbReference type="GO" id="GO:0007043">
    <property type="term" value="P:cell-cell junction assembly"/>
    <property type="evidence" value="ECO:0007669"/>
    <property type="project" value="TreeGrafter"/>
</dbReference>
<dbReference type="GO" id="GO:0008013">
    <property type="term" value="F:beta-catenin binding"/>
    <property type="evidence" value="ECO:0007669"/>
    <property type="project" value="TreeGrafter"/>
</dbReference>
<reference evidence="18" key="1">
    <citation type="submission" date="2025-08" db="UniProtKB">
        <authorList>
            <consortium name="Ensembl"/>
        </authorList>
    </citation>
    <scope>IDENTIFICATION</scope>
</reference>
<dbReference type="GeneID" id="123021653"/>
<reference evidence="18" key="2">
    <citation type="submission" date="2025-09" db="UniProtKB">
        <authorList>
            <consortium name="Ensembl"/>
        </authorList>
    </citation>
    <scope>IDENTIFICATION</scope>
</reference>
<feature type="domain" description="Cadherin" evidence="17">
    <location>
        <begin position="301"/>
        <end position="405"/>
    </location>
</feature>
<keyword evidence="2" id="KW-1003">Cell membrane</keyword>